<accession>A0ACB8R3K9</accession>
<name>A0ACB8R3K9_9AGAM</name>
<gene>
    <name evidence="1" type="ORF">FA95DRAFT_1567722</name>
</gene>
<reference evidence="1" key="1">
    <citation type="submission" date="2021-02" db="EMBL/GenBank/DDBJ databases">
        <authorList>
            <consortium name="DOE Joint Genome Institute"/>
            <person name="Ahrendt S."/>
            <person name="Looney B.P."/>
            <person name="Miyauchi S."/>
            <person name="Morin E."/>
            <person name="Drula E."/>
            <person name="Courty P.E."/>
            <person name="Chicoki N."/>
            <person name="Fauchery L."/>
            <person name="Kohler A."/>
            <person name="Kuo A."/>
            <person name="Labutti K."/>
            <person name="Pangilinan J."/>
            <person name="Lipzen A."/>
            <person name="Riley R."/>
            <person name="Andreopoulos W."/>
            <person name="He G."/>
            <person name="Johnson J."/>
            <person name="Barry K.W."/>
            <person name="Grigoriev I.V."/>
            <person name="Nagy L."/>
            <person name="Hibbett D."/>
            <person name="Henrissat B."/>
            <person name="Matheny P.B."/>
            <person name="Labbe J."/>
            <person name="Martin F."/>
        </authorList>
    </citation>
    <scope>NUCLEOTIDE SEQUENCE</scope>
    <source>
        <strain evidence="1">FP105234-sp</strain>
    </source>
</reference>
<organism evidence="1 2">
    <name type="scientific">Auriscalpium vulgare</name>
    <dbReference type="NCBI Taxonomy" id="40419"/>
    <lineage>
        <taxon>Eukaryota</taxon>
        <taxon>Fungi</taxon>
        <taxon>Dikarya</taxon>
        <taxon>Basidiomycota</taxon>
        <taxon>Agaricomycotina</taxon>
        <taxon>Agaricomycetes</taxon>
        <taxon>Russulales</taxon>
        <taxon>Auriscalpiaceae</taxon>
        <taxon>Auriscalpium</taxon>
    </lineage>
</organism>
<sequence>MKSAACSSPAVPAVCRLLLQSLSVHTPRSALVSGAPVQLVTESLIPFVGRPNITRDRSTRPSAESQSNSGTEHTSGCAHRAVRSFQL</sequence>
<keyword evidence="2" id="KW-1185">Reference proteome</keyword>
<evidence type="ECO:0000313" key="1">
    <source>
        <dbReference type="EMBL" id="KAI0038477.1"/>
    </source>
</evidence>
<dbReference type="Proteomes" id="UP000814033">
    <property type="component" value="Unassembled WGS sequence"/>
</dbReference>
<reference evidence="1" key="2">
    <citation type="journal article" date="2022" name="New Phytol.">
        <title>Evolutionary transition to the ectomycorrhizal habit in the genomes of a hyperdiverse lineage of mushroom-forming fungi.</title>
        <authorList>
            <person name="Looney B."/>
            <person name="Miyauchi S."/>
            <person name="Morin E."/>
            <person name="Drula E."/>
            <person name="Courty P.E."/>
            <person name="Kohler A."/>
            <person name="Kuo A."/>
            <person name="LaButti K."/>
            <person name="Pangilinan J."/>
            <person name="Lipzen A."/>
            <person name="Riley R."/>
            <person name="Andreopoulos W."/>
            <person name="He G."/>
            <person name="Johnson J."/>
            <person name="Nolan M."/>
            <person name="Tritt A."/>
            <person name="Barry K.W."/>
            <person name="Grigoriev I.V."/>
            <person name="Nagy L.G."/>
            <person name="Hibbett D."/>
            <person name="Henrissat B."/>
            <person name="Matheny P.B."/>
            <person name="Labbe J."/>
            <person name="Martin F.M."/>
        </authorList>
    </citation>
    <scope>NUCLEOTIDE SEQUENCE</scope>
    <source>
        <strain evidence="1">FP105234-sp</strain>
    </source>
</reference>
<comment type="caution">
    <text evidence="1">The sequence shown here is derived from an EMBL/GenBank/DDBJ whole genome shotgun (WGS) entry which is preliminary data.</text>
</comment>
<protein>
    <submittedName>
        <fullName evidence="1">Uncharacterized protein</fullName>
    </submittedName>
</protein>
<dbReference type="EMBL" id="MU276491">
    <property type="protein sequence ID" value="KAI0038477.1"/>
    <property type="molecule type" value="Genomic_DNA"/>
</dbReference>
<proteinExistence type="predicted"/>
<evidence type="ECO:0000313" key="2">
    <source>
        <dbReference type="Proteomes" id="UP000814033"/>
    </source>
</evidence>